<evidence type="ECO:0000256" key="6">
    <source>
        <dbReference type="ARBA" id="ARBA00022989"/>
    </source>
</evidence>
<dbReference type="InterPro" id="IPR000522">
    <property type="entry name" value="ABC_transptr_permease_BtuC"/>
</dbReference>
<evidence type="ECO:0000313" key="10">
    <source>
        <dbReference type="EMBL" id="UQA96910.1"/>
    </source>
</evidence>
<gene>
    <name evidence="10" type="ORF">K9S39_38070</name>
</gene>
<dbReference type="InterPro" id="IPR037294">
    <property type="entry name" value="ABC_BtuC-like"/>
</dbReference>
<accession>A0ABY4MKG6</accession>
<dbReference type="Proteomes" id="UP000830115">
    <property type="component" value="Chromosome"/>
</dbReference>
<proteinExistence type="inferred from homology"/>
<evidence type="ECO:0000256" key="5">
    <source>
        <dbReference type="ARBA" id="ARBA00022692"/>
    </source>
</evidence>
<protein>
    <submittedName>
        <fullName evidence="10">Iron ABC transporter permease</fullName>
    </submittedName>
</protein>
<dbReference type="PANTHER" id="PTHR30472:SF70">
    <property type="entry name" value="MOLYBDATE IMPORT SYSTEM PERMEASE PROTEIN MOLB"/>
    <property type="match status" value="1"/>
</dbReference>
<comment type="subcellular location">
    <subcellularLocation>
        <location evidence="1">Cell membrane</location>
        <topology evidence="1">Multi-pass membrane protein</topology>
    </subcellularLocation>
</comment>
<dbReference type="SUPFAM" id="SSF81345">
    <property type="entry name" value="ABC transporter involved in vitamin B12 uptake, BtuC"/>
    <property type="match status" value="1"/>
</dbReference>
<dbReference type="RefSeq" id="WP_248867829.1">
    <property type="nucleotide sequence ID" value="NZ_CP086322.1"/>
</dbReference>
<keyword evidence="11" id="KW-1185">Reference proteome</keyword>
<feature type="transmembrane region" description="Helical" evidence="9">
    <location>
        <begin position="94"/>
        <end position="115"/>
    </location>
</feature>
<evidence type="ECO:0000256" key="8">
    <source>
        <dbReference type="SAM" id="MobiDB-lite"/>
    </source>
</evidence>
<feature type="transmembrane region" description="Helical" evidence="9">
    <location>
        <begin position="176"/>
        <end position="200"/>
    </location>
</feature>
<comment type="similarity">
    <text evidence="2">Belongs to the binding-protein-dependent transport system permease family. FecCD subfamily.</text>
</comment>
<evidence type="ECO:0000256" key="7">
    <source>
        <dbReference type="ARBA" id="ARBA00023136"/>
    </source>
</evidence>
<feature type="transmembrane region" description="Helical" evidence="9">
    <location>
        <begin position="220"/>
        <end position="242"/>
    </location>
</feature>
<organism evidence="10 11">
    <name type="scientific">Streptomyces halobius</name>
    <dbReference type="NCBI Taxonomy" id="2879846"/>
    <lineage>
        <taxon>Bacteria</taxon>
        <taxon>Bacillati</taxon>
        <taxon>Actinomycetota</taxon>
        <taxon>Actinomycetes</taxon>
        <taxon>Kitasatosporales</taxon>
        <taxon>Streptomycetaceae</taxon>
        <taxon>Streptomyces</taxon>
    </lineage>
</organism>
<evidence type="ECO:0000256" key="4">
    <source>
        <dbReference type="ARBA" id="ARBA00022475"/>
    </source>
</evidence>
<feature type="transmembrane region" description="Helical" evidence="9">
    <location>
        <begin position="268"/>
        <end position="293"/>
    </location>
</feature>
<keyword evidence="6 9" id="KW-1133">Transmembrane helix</keyword>
<feature type="transmembrane region" description="Helical" evidence="9">
    <location>
        <begin position="35"/>
        <end position="58"/>
    </location>
</feature>
<evidence type="ECO:0000313" key="11">
    <source>
        <dbReference type="Proteomes" id="UP000830115"/>
    </source>
</evidence>
<evidence type="ECO:0000256" key="9">
    <source>
        <dbReference type="SAM" id="Phobius"/>
    </source>
</evidence>
<evidence type="ECO:0000256" key="2">
    <source>
        <dbReference type="ARBA" id="ARBA00007935"/>
    </source>
</evidence>
<keyword evidence="5 9" id="KW-0812">Transmembrane</keyword>
<evidence type="ECO:0000256" key="1">
    <source>
        <dbReference type="ARBA" id="ARBA00004651"/>
    </source>
</evidence>
<keyword evidence="3" id="KW-0813">Transport</keyword>
<evidence type="ECO:0000256" key="3">
    <source>
        <dbReference type="ARBA" id="ARBA00022448"/>
    </source>
</evidence>
<keyword evidence="7 9" id="KW-0472">Membrane</keyword>
<feature type="transmembrane region" description="Helical" evidence="9">
    <location>
        <begin position="135"/>
        <end position="164"/>
    </location>
</feature>
<sequence length="366" mass="37516">MTTSAAERGGRRGPERPGGPGATPIPAAGLRRRTALFVLPAGVLLVAVTALAVGRYAVGVDQVVRILLGQLLPLERTWTPTEEAAVLNVRLPRVLLAMLVGAGLAVCGAALQAVFGNPIVSPQILGVSSGASFGGALAIVLGLGSAALVLGSFGFGLFALGAVFATSRVRGPAPPLTIVLSGIVVGAFFAALVSLLTYLADPYSELQSLVFWLLGSLATATYGKVAVAGVPVLLGGALICALRWRINVLSLGDEDAATLGMRPGRLRWLLLTAVAAVVAGAVAVSGVIGWVGLVVPHLARLWVGPDHRVLIPVSLGLGAAYLTVIDTVTRNLSTAEIPLGVLTALVGAPVFLVLLHRSRRRMWSDA</sequence>
<feature type="region of interest" description="Disordered" evidence="8">
    <location>
        <begin position="1"/>
        <end position="26"/>
    </location>
</feature>
<feature type="transmembrane region" description="Helical" evidence="9">
    <location>
        <begin position="337"/>
        <end position="355"/>
    </location>
</feature>
<dbReference type="PANTHER" id="PTHR30472">
    <property type="entry name" value="FERRIC ENTEROBACTIN TRANSPORT SYSTEM PERMEASE PROTEIN"/>
    <property type="match status" value="1"/>
</dbReference>
<dbReference type="Gene3D" id="1.10.3470.10">
    <property type="entry name" value="ABC transporter involved in vitamin B12 uptake, BtuC"/>
    <property type="match status" value="1"/>
</dbReference>
<dbReference type="Pfam" id="PF01032">
    <property type="entry name" value="FecCD"/>
    <property type="match status" value="1"/>
</dbReference>
<keyword evidence="4" id="KW-1003">Cell membrane</keyword>
<name>A0ABY4MKG6_9ACTN</name>
<dbReference type="CDD" id="cd06550">
    <property type="entry name" value="TM_ABC_iron-siderophores_like"/>
    <property type="match status" value="1"/>
</dbReference>
<reference evidence="10" key="1">
    <citation type="submission" date="2021-10" db="EMBL/GenBank/DDBJ databases">
        <title>Streptomyces nigrumlapis sp.nov.,an antimicrobial producing actinobacterium isolated from Black Gobi rocks.</title>
        <authorList>
            <person name="Wen Y."/>
            <person name="Zhang W."/>
            <person name="Liu X.G."/>
        </authorList>
    </citation>
    <scope>NUCLEOTIDE SEQUENCE</scope>
    <source>
        <strain evidence="10">ST13-2-2</strain>
    </source>
</reference>
<dbReference type="EMBL" id="CP086322">
    <property type="protein sequence ID" value="UQA96910.1"/>
    <property type="molecule type" value="Genomic_DNA"/>
</dbReference>